<dbReference type="AlphaFoldDB" id="A0A401LYB4"/>
<comment type="caution">
    <text evidence="2">The sequence shown here is derived from an EMBL/GenBank/DDBJ whole genome shotgun (WGS) entry which is preliminary data.</text>
</comment>
<dbReference type="InterPro" id="IPR054318">
    <property type="entry name" value="BT_3535-like"/>
</dbReference>
<dbReference type="EMBL" id="BHWB01000012">
    <property type="protein sequence ID" value="GCB36529.1"/>
    <property type="molecule type" value="Genomic_DNA"/>
</dbReference>
<name>A0A401LYB4_9BACE</name>
<feature type="signal peptide" evidence="1">
    <location>
        <begin position="1"/>
        <end position="21"/>
    </location>
</feature>
<organism evidence="2 3">
    <name type="scientific">Bacteroides faecalis</name>
    <dbReference type="NCBI Taxonomy" id="2447885"/>
    <lineage>
        <taxon>Bacteria</taxon>
        <taxon>Pseudomonadati</taxon>
        <taxon>Bacteroidota</taxon>
        <taxon>Bacteroidia</taxon>
        <taxon>Bacteroidales</taxon>
        <taxon>Bacteroidaceae</taxon>
        <taxon>Bacteroides</taxon>
    </lineage>
</organism>
<feature type="chain" id="PRO_5019492410" description="RagB/SusD family nutrient uptake outer membrane protein" evidence="1">
    <location>
        <begin position="22"/>
        <end position="250"/>
    </location>
</feature>
<evidence type="ECO:0000313" key="3">
    <source>
        <dbReference type="Proteomes" id="UP000288079"/>
    </source>
</evidence>
<protein>
    <recommendedName>
        <fullName evidence="4">RagB/SusD family nutrient uptake outer membrane protein</fullName>
    </recommendedName>
</protein>
<gene>
    <name evidence="2" type="ORF">KGMB02408_34740</name>
</gene>
<dbReference type="OrthoDB" id="1033531at2"/>
<keyword evidence="3" id="KW-1185">Reference proteome</keyword>
<evidence type="ECO:0000256" key="1">
    <source>
        <dbReference type="SAM" id="SignalP"/>
    </source>
</evidence>
<dbReference type="Pfam" id="PF22095">
    <property type="entry name" value="BT_3535-like"/>
    <property type="match status" value="1"/>
</dbReference>
<accession>A0A401LYB4</accession>
<dbReference type="RefSeq" id="WP_125042176.1">
    <property type="nucleotide sequence ID" value="NZ_BHWB01000012.1"/>
</dbReference>
<sequence>MKKIKFPLFLVGMLVALVACEQDYDFVSDSDVLEANEKSISALKMRSASAEIVPLYMALDSVPEWVKREVTSEQYELWKILSSKYEIDYSFMKGQLTEKRKAHIYSGISRICTDISNGKIDKPMGRLRFLRDEDIMKISKLERLSKEESGNFDSYSTVLQVFSHPRLDIRVKTVLSYSYNKESKEARNINMGSPYVDTDDLKMGASVNGQSQANYNDYGYISVSCAGTLSYYDNGVYGSNDFSFNDSVYL</sequence>
<evidence type="ECO:0000313" key="2">
    <source>
        <dbReference type="EMBL" id="GCB36529.1"/>
    </source>
</evidence>
<proteinExistence type="predicted"/>
<reference evidence="2 3" key="1">
    <citation type="submission" date="2018-10" db="EMBL/GenBank/DDBJ databases">
        <title>Draft Genome Sequence of Bacteroides sp. KCTC 15687.</title>
        <authorList>
            <person name="Yu S.Y."/>
            <person name="Kim J.S."/>
            <person name="Oh B.S."/>
            <person name="Park S.H."/>
            <person name="Kang S.W."/>
            <person name="Park J.E."/>
            <person name="Choi S.H."/>
            <person name="Han K.I."/>
            <person name="Lee K.C."/>
            <person name="Eom M.K."/>
            <person name="Suh M.K."/>
            <person name="Lee D.H."/>
            <person name="Yoon H."/>
            <person name="Kim B."/>
            <person name="Yang S.J."/>
            <person name="Lee J.S."/>
            <person name="Lee J.H."/>
        </authorList>
    </citation>
    <scope>NUCLEOTIDE SEQUENCE [LARGE SCALE GENOMIC DNA]</scope>
    <source>
        <strain evidence="2 3">KCTC 15687</strain>
    </source>
</reference>
<evidence type="ECO:0008006" key="4">
    <source>
        <dbReference type="Google" id="ProtNLM"/>
    </source>
</evidence>
<dbReference type="Proteomes" id="UP000288079">
    <property type="component" value="Unassembled WGS sequence"/>
</dbReference>
<keyword evidence="1" id="KW-0732">Signal</keyword>
<dbReference type="PROSITE" id="PS51257">
    <property type="entry name" value="PROKAR_LIPOPROTEIN"/>
    <property type="match status" value="1"/>
</dbReference>